<proteinExistence type="predicted"/>
<dbReference type="OrthoDB" id="69209at2759"/>
<dbReference type="RefSeq" id="XP_012202454.1">
    <property type="nucleotide sequence ID" value="XM_012347064.1"/>
</dbReference>
<keyword evidence="2" id="KW-1185">Reference proteome</keyword>
<name>A0A067CJU7_SAPPC</name>
<reference evidence="1 2" key="1">
    <citation type="journal article" date="2013" name="PLoS Genet.">
        <title>Distinctive expansion of potential virulence genes in the genome of the oomycete fish pathogen Saprolegnia parasitica.</title>
        <authorList>
            <person name="Jiang R.H."/>
            <person name="de Bruijn I."/>
            <person name="Haas B.J."/>
            <person name="Belmonte R."/>
            <person name="Lobach L."/>
            <person name="Christie J."/>
            <person name="van den Ackerveken G."/>
            <person name="Bottin A."/>
            <person name="Bulone V."/>
            <person name="Diaz-Moreno S.M."/>
            <person name="Dumas B."/>
            <person name="Fan L."/>
            <person name="Gaulin E."/>
            <person name="Govers F."/>
            <person name="Grenville-Briggs L.J."/>
            <person name="Horner N.R."/>
            <person name="Levin J.Z."/>
            <person name="Mammella M."/>
            <person name="Meijer H.J."/>
            <person name="Morris P."/>
            <person name="Nusbaum C."/>
            <person name="Oome S."/>
            <person name="Phillips A.J."/>
            <person name="van Rooyen D."/>
            <person name="Rzeszutek E."/>
            <person name="Saraiva M."/>
            <person name="Secombes C.J."/>
            <person name="Seidl M.F."/>
            <person name="Snel B."/>
            <person name="Stassen J.H."/>
            <person name="Sykes S."/>
            <person name="Tripathy S."/>
            <person name="van den Berg H."/>
            <person name="Vega-Arreguin J.C."/>
            <person name="Wawra S."/>
            <person name="Young S.K."/>
            <person name="Zeng Q."/>
            <person name="Dieguez-Uribeondo J."/>
            <person name="Russ C."/>
            <person name="Tyler B.M."/>
            <person name="van West P."/>
        </authorList>
    </citation>
    <scope>NUCLEOTIDE SEQUENCE [LARGE SCALE GENOMIC DNA]</scope>
    <source>
        <strain evidence="1 2">CBS 223.65</strain>
    </source>
</reference>
<evidence type="ECO:0000313" key="1">
    <source>
        <dbReference type="EMBL" id="KDO26806.1"/>
    </source>
</evidence>
<dbReference type="KEGG" id="spar:SPRG_08096"/>
<protein>
    <submittedName>
        <fullName evidence="1">Uncharacterized protein</fullName>
    </submittedName>
</protein>
<dbReference type="EMBL" id="KK583221">
    <property type="protein sequence ID" value="KDO26806.1"/>
    <property type="molecule type" value="Genomic_DNA"/>
</dbReference>
<dbReference type="GeneID" id="24130333"/>
<dbReference type="OMA" id="HLQHVYF"/>
<evidence type="ECO:0000313" key="2">
    <source>
        <dbReference type="Proteomes" id="UP000030745"/>
    </source>
</evidence>
<gene>
    <name evidence="1" type="ORF">SPRG_08096</name>
</gene>
<dbReference type="Proteomes" id="UP000030745">
    <property type="component" value="Unassembled WGS sequence"/>
</dbReference>
<dbReference type="AlphaFoldDB" id="A0A067CJU7"/>
<accession>A0A067CJU7</accession>
<organism evidence="1 2">
    <name type="scientific">Saprolegnia parasitica (strain CBS 223.65)</name>
    <dbReference type="NCBI Taxonomy" id="695850"/>
    <lineage>
        <taxon>Eukaryota</taxon>
        <taxon>Sar</taxon>
        <taxon>Stramenopiles</taxon>
        <taxon>Oomycota</taxon>
        <taxon>Saprolegniomycetes</taxon>
        <taxon>Saprolegniales</taxon>
        <taxon>Saprolegniaceae</taxon>
        <taxon>Saprolegnia</taxon>
    </lineage>
</organism>
<sequence length="332" mass="36181">MGSNDSGSSVAGPVRSHLDMFHRILHDAQSSKLHTWSNLALQRAWDWALYLQQQAPPPSTTSTTAAQLRSAPRDVLTAVVTSPFLLTHPSRLELLHSVCDLYRRVDDPGHALASDIVHWLEEQATTDTLFDLAHALGDALPCMHITLAHHTLRYPALEHWQLQRRTLQVAALATSFQHQLLATTKSHDECRAIVSAFFNTASSANNKSSLEKDIVVYAALVLAWPPTATQTHNDLADGLASLLTTHVAQLLDLSPWLAARFCQQHPAVAQEYVAALVAHALARKADEADAHETSVRLGTLVHGHDQLHAACEASLAALAPSILHKLVSPPVL</sequence>
<dbReference type="VEuPathDB" id="FungiDB:SPRG_08096"/>